<dbReference type="STRING" id="452863.Achl_1418"/>
<gene>
    <name evidence="3" type="ordered locus">Achl_1418</name>
</gene>
<accession>B8HG46</accession>
<evidence type="ECO:0008006" key="5">
    <source>
        <dbReference type="Google" id="ProtNLM"/>
    </source>
</evidence>
<dbReference type="EMBL" id="CP001341">
    <property type="protein sequence ID" value="ACL39408.1"/>
    <property type="molecule type" value="Genomic_DNA"/>
</dbReference>
<reference evidence="3" key="1">
    <citation type="submission" date="2009-01" db="EMBL/GenBank/DDBJ databases">
        <title>Complete sequence of chromosome of Arthrobacter chlorophenolicus A6.</title>
        <authorList>
            <consortium name="US DOE Joint Genome Institute"/>
            <person name="Lucas S."/>
            <person name="Copeland A."/>
            <person name="Lapidus A."/>
            <person name="Glavina del Rio T."/>
            <person name="Tice H."/>
            <person name="Bruce D."/>
            <person name="Goodwin L."/>
            <person name="Pitluck S."/>
            <person name="Goltsman E."/>
            <person name="Clum A."/>
            <person name="Larimer F."/>
            <person name="Land M."/>
            <person name="Hauser L."/>
            <person name="Kyrpides N."/>
            <person name="Mikhailova N."/>
            <person name="Jansson J."/>
            <person name="Richardson P."/>
        </authorList>
    </citation>
    <scope>NUCLEOTIDE SEQUENCE [LARGE SCALE GENOMIC DNA]</scope>
    <source>
        <strain evidence="3">A6</strain>
    </source>
</reference>
<feature type="compositionally biased region" description="Low complexity" evidence="1">
    <location>
        <begin position="24"/>
        <end position="48"/>
    </location>
</feature>
<keyword evidence="4" id="KW-1185">Reference proteome</keyword>
<protein>
    <recommendedName>
        <fullName evidence="5">Lipoprotein</fullName>
    </recommendedName>
</protein>
<feature type="signal peptide" evidence="2">
    <location>
        <begin position="1"/>
        <end position="21"/>
    </location>
</feature>
<dbReference type="PROSITE" id="PS51257">
    <property type="entry name" value="PROKAR_LIPOPROTEIN"/>
    <property type="match status" value="1"/>
</dbReference>
<dbReference type="RefSeq" id="WP_015936631.1">
    <property type="nucleotide sequence ID" value="NC_011886.1"/>
</dbReference>
<dbReference type="HOGENOM" id="CLU_096338_0_0_11"/>
<name>B8HG46_PSECP</name>
<sequence length="252" mass="24736">MKTSVLGTFAVSTALVIGVSACGGSSAPEGAAASAGSPASAGTSAETPTPSPTPTTDKAYTSEELAGVVREVRDSADRRLTPVPGEELASTLQQSKDMLSSIEVEPAACKELAASGQVPSLDGAAIALGLSTDASSGMVTALSLMSGLDQAALAKVSDPSEQLEKCSNMVMTVAGVEVAVAITRIDGVSGVAGTTAFRTETTLPNGQVQSVTTAQVVHNGVVLSAVASGGTDGAAAQEQAGSLLDSAAALIK</sequence>
<keyword evidence="2" id="KW-0732">Signal</keyword>
<organism evidence="3 4">
    <name type="scientific">Pseudarthrobacter chlorophenolicus (strain ATCC 700700 / DSM 12829 / CIP 107037 / JCM 12360 / KCTC 9906 / NCIMB 13794 / A6)</name>
    <name type="common">Arthrobacter chlorophenolicus</name>
    <dbReference type="NCBI Taxonomy" id="452863"/>
    <lineage>
        <taxon>Bacteria</taxon>
        <taxon>Bacillati</taxon>
        <taxon>Actinomycetota</taxon>
        <taxon>Actinomycetes</taxon>
        <taxon>Micrococcales</taxon>
        <taxon>Micrococcaceae</taxon>
        <taxon>Pseudarthrobacter</taxon>
    </lineage>
</organism>
<feature type="region of interest" description="Disordered" evidence="1">
    <location>
        <begin position="24"/>
        <end position="64"/>
    </location>
</feature>
<evidence type="ECO:0000256" key="2">
    <source>
        <dbReference type="SAM" id="SignalP"/>
    </source>
</evidence>
<dbReference type="KEGG" id="ach:Achl_1418"/>
<evidence type="ECO:0000313" key="3">
    <source>
        <dbReference type="EMBL" id="ACL39408.1"/>
    </source>
</evidence>
<dbReference type="AlphaFoldDB" id="B8HG46"/>
<dbReference type="OrthoDB" id="4954052at2"/>
<evidence type="ECO:0000313" key="4">
    <source>
        <dbReference type="Proteomes" id="UP000002505"/>
    </source>
</evidence>
<evidence type="ECO:0000256" key="1">
    <source>
        <dbReference type="SAM" id="MobiDB-lite"/>
    </source>
</evidence>
<proteinExistence type="predicted"/>
<feature type="chain" id="PRO_5039579670" description="Lipoprotein" evidence="2">
    <location>
        <begin position="22"/>
        <end position="252"/>
    </location>
</feature>
<dbReference type="Proteomes" id="UP000002505">
    <property type="component" value="Chromosome"/>
</dbReference>